<feature type="domain" description="HTH araC/xylS-type" evidence="4">
    <location>
        <begin position="192"/>
        <end position="290"/>
    </location>
</feature>
<dbReference type="Proteomes" id="UP000824055">
    <property type="component" value="Unassembled WGS sequence"/>
</dbReference>
<dbReference type="PANTHER" id="PTHR43280:SF32">
    <property type="entry name" value="TRANSCRIPTIONAL REGULATORY PROTEIN"/>
    <property type="match status" value="1"/>
</dbReference>
<keyword evidence="3" id="KW-0804">Transcription</keyword>
<protein>
    <submittedName>
        <fullName evidence="5">Helix-turn-helix domain-containing protein</fullName>
    </submittedName>
</protein>
<keyword evidence="1" id="KW-0805">Transcription regulation</keyword>
<dbReference type="GO" id="GO:0003700">
    <property type="term" value="F:DNA-binding transcription factor activity"/>
    <property type="evidence" value="ECO:0007669"/>
    <property type="project" value="InterPro"/>
</dbReference>
<evidence type="ECO:0000256" key="3">
    <source>
        <dbReference type="ARBA" id="ARBA00023163"/>
    </source>
</evidence>
<evidence type="ECO:0000256" key="2">
    <source>
        <dbReference type="ARBA" id="ARBA00023125"/>
    </source>
</evidence>
<organism evidence="5 6">
    <name type="scientific">Candidatus Prevotella avicola</name>
    <dbReference type="NCBI Taxonomy" id="2838738"/>
    <lineage>
        <taxon>Bacteria</taxon>
        <taxon>Pseudomonadati</taxon>
        <taxon>Bacteroidota</taxon>
        <taxon>Bacteroidia</taxon>
        <taxon>Bacteroidales</taxon>
        <taxon>Prevotellaceae</taxon>
        <taxon>Prevotella</taxon>
    </lineage>
</organism>
<evidence type="ECO:0000259" key="4">
    <source>
        <dbReference type="PROSITE" id="PS01124"/>
    </source>
</evidence>
<dbReference type="SMART" id="SM00342">
    <property type="entry name" value="HTH_ARAC"/>
    <property type="match status" value="1"/>
</dbReference>
<sequence length="290" mass="33816">MTNNIRELTLAQIQTLCEGASHMDDLLILTDHFPRTPLSSPVRMGYVMISLCISGMGHYTINAKDYEFKPHDFLLLSEGQILTGYHVSDDFSGLSFIVSPELTEEIIKGVQNLSQLFMFFRSRPVYRLGEEEADTFIFYFNLIKQKIDGQQRVFRKEIVTALLKATLYELGENIWEEGEIKTVQYRAERVFNNFIKLVEANFRRERRVGWYAEQLCISAKYLSESVKQVSQRTPNEWIDHYVIVEMKVQLKNTMKSVKEIAQAMNFPNQSFMGKYFKQHTGLSPLKYRKS</sequence>
<evidence type="ECO:0000313" key="5">
    <source>
        <dbReference type="EMBL" id="HIZ69504.1"/>
    </source>
</evidence>
<evidence type="ECO:0000313" key="6">
    <source>
        <dbReference type="Proteomes" id="UP000824055"/>
    </source>
</evidence>
<dbReference type="SUPFAM" id="SSF51215">
    <property type="entry name" value="Regulatory protein AraC"/>
    <property type="match status" value="1"/>
</dbReference>
<accession>A0A9D2JXG0</accession>
<dbReference type="PANTHER" id="PTHR43280">
    <property type="entry name" value="ARAC-FAMILY TRANSCRIPTIONAL REGULATOR"/>
    <property type="match status" value="1"/>
</dbReference>
<dbReference type="GO" id="GO:0043565">
    <property type="term" value="F:sequence-specific DNA binding"/>
    <property type="evidence" value="ECO:0007669"/>
    <property type="project" value="InterPro"/>
</dbReference>
<reference evidence="5" key="2">
    <citation type="submission" date="2021-04" db="EMBL/GenBank/DDBJ databases">
        <authorList>
            <person name="Gilroy R."/>
        </authorList>
    </citation>
    <scope>NUCLEOTIDE SEQUENCE</scope>
    <source>
        <strain evidence="5">ChiHecec3B27-8219</strain>
    </source>
</reference>
<dbReference type="AlphaFoldDB" id="A0A9D2JXG0"/>
<dbReference type="PROSITE" id="PS01124">
    <property type="entry name" value="HTH_ARAC_FAMILY_2"/>
    <property type="match status" value="1"/>
</dbReference>
<name>A0A9D2JXG0_9BACT</name>
<keyword evidence="2" id="KW-0238">DNA-binding</keyword>
<evidence type="ECO:0000256" key="1">
    <source>
        <dbReference type="ARBA" id="ARBA00023015"/>
    </source>
</evidence>
<proteinExistence type="predicted"/>
<dbReference type="Gene3D" id="1.10.10.60">
    <property type="entry name" value="Homeodomain-like"/>
    <property type="match status" value="1"/>
</dbReference>
<reference evidence="5" key="1">
    <citation type="journal article" date="2021" name="PeerJ">
        <title>Extensive microbial diversity within the chicken gut microbiome revealed by metagenomics and culture.</title>
        <authorList>
            <person name="Gilroy R."/>
            <person name="Ravi A."/>
            <person name="Getino M."/>
            <person name="Pursley I."/>
            <person name="Horton D.L."/>
            <person name="Alikhan N.F."/>
            <person name="Baker D."/>
            <person name="Gharbi K."/>
            <person name="Hall N."/>
            <person name="Watson M."/>
            <person name="Adriaenssens E.M."/>
            <person name="Foster-Nyarko E."/>
            <person name="Jarju S."/>
            <person name="Secka A."/>
            <person name="Antonio M."/>
            <person name="Oren A."/>
            <person name="Chaudhuri R.R."/>
            <person name="La Ragione R."/>
            <person name="Hildebrand F."/>
            <person name="Pallen M.J."/>
        </authorList>
    </citation>
    <scope>NUCLEOTIDE SEQUENCE</scope>
    <source>
        <strain evidence="5">ChiHecec3B27-8219</strain>
    </source>
</reference>
<dbReference type="Pfam" id="PF12833">
    <property type="entry name" value="HTH_18"/>
    <property type="match status" value="1"/>
</dbReference>
<dbReference type="EMBL" id="DXBE01000048">
    <property type="protein sequence ID" value="HIZ69504.1"/>
    <property type="molecule type" value="Genomic_DNA"/>
</dbReference>
<dbReference type="InterPro" id="IPR009057">
    <property type="entry name" value="Homeodomain-like_sf"/>
</dbReference>
<gene>
    <name evidence="5" type="ORF">H9966_06465</name>
</gene>
<comment type="caution">
    <text evidence="5">The sequence shown here is derived from an EMBL/GenBank/DDBJ whole genome shotgun (WGS) entry which is preliminary data.</text>
</comment>
<dbReference type="InterPro" id="IPR018060">
    <property type="entry name" value="HTH_AraC"/>
</dbReference>
<dbReference type="InterPro" id="IPR037923">
    <property type="entry name" value="HTH-like"/>
</dbReference>
<dbReference type="SUPFAM" id="SSF46689">
    <property type="entry name" value="Homeodomain-like"/>
    <property type="match status" value="1"/>
</dbReference>